<dbReference type="AlphaFoldDB" id="A0A9P0EK69"/>
<keyword evidence="3" id="KW-1185">Reference proteome</keyword>
<protein>
    <submittedName>
        <fullName evidence="2">Uncharacterized protein</fullName>
    </submittedName>
</protein>
<organism evidence="2 3">
    <name type="scientific">Clonostachys solani</name>
    <dbReference type="NCBI Taxonomy" id="160281"/>
    <lineage>
        <taxon>Eukaryota</taxon>
        <taxon>Fungi</taxon>
        <taxon>Dikarya</taxon>
        <taxon>Ascomycota</taxon>
        <taxon>Pezizomycotina</taxon>
        <taxon>Sordariomycetes</taxon>
        <taxon>Hypocreomycetidae</taxon>
        <taxon>Hypocreales</taxon>
        <taxon>Bionectriaceae</taxon>
        <taxon>Clonostachys</taxon>
    </lineage>
</organism>
<comment type="caution">
    <text evidence="2">The sequence shown here is derived from an EMBL/GenBank/DDBJ whole genome shotgun (WGS) entry which is preliminary data.</text>
</comment>
<name>A0A9P0EK69_9HYPO</name>
<evidence type="ECO:0000313" key="3">
    <source>
        <dbReference type="Proteomes" id="UP000775872"/>
    </source>
</evidence>
<dbReference type="EMBL" id="CABFOC020000044">
    <property type="protein sequence ID" value="CAH0052282.1"/>
    <property type="molecule type" value="Genomic_DNA"/>
</dbReference>
<reference evidence="2 3" key="2">
    <citation type="submission" date="2021-10" db="EMBL/GenBank/DDBJ databases">
        <authorList>
            <person name="Piombo E."/>
        </authorList>
    </citation>
    <scope>NUCLEOTIDE SEQUENCE [LARGE SCALE GENOMIC DNA]</scope>
</reference>
<dbReference type="OrthoDB" id="5144711at2759"/>
<sequence length="145" mass="16267">MASDEIPEPSSVNMGKRPAPDEHAPAENQGLDAPKASDERPKKKAATKTKGERLFDEITKTPEAFWYEHRGCIDVDVISDYIAAHKTYEKKLQKCTQDESAQPPKEPTLSDYTTGDTVSHCLWDILNHDDSEEMKAAVPKFSLYD</sequence>
<gene>
    <name evidence="2" type="ORF">CSOL1703_00015402</name>
</gene>
<evidence type="ECO:0000256" key="1">
    <source>
        <dbReference type="SAM" id="MobiDB-lite"/>
    </source>
</evidence>
<reference evidence="3" key="1">
    <citation type="submission" date="2019-06" db="EMBL/GenBank/DDBJ databases">
        <authorList>
            <person name="Broberg M."/>
        </authorList>
    </citation>
    <scope>NUCLEOTIDE SEQUENCE [LARGE SCALE GENOMIC DNA]</scope>
</reference>
<evidence type="ECO:0000313" key="2">
    <source>
        <dbReference type="EMBL" id="CAH0052282.1"/>
    </source>
</evidence>
<proteinExistence type="predicted"/>
<feature type="region of interest" description="Disordered" evidence="1">
    <location>
        <begin position="1"/>
        <end position="52"/>
    </location>
</feature>
<dbReference type="Proteomes" id="UP000775872">
    <property type="component" value="Unassembled WGS sequence"/>
</dbReference>
<accession>A0A9P0EK69</accession>